<dbReference type="Proteomes" id="UP000053029">
    <property type="component" value="Unassembled WGS sequence"/>
</dbReference>
<accession>A0A0D2HC08</accession>
<dbReference type="OrthoDB" id="5429770at2759"/>
<dbReference type="STRING" id="1442368.A0A0D2HC08"/>
<proteinExistence type="predicted"/>
<protein>
    <recommendedName>
        <fullName evidence="3">Transcription factor domain-containing protein</fullName>
    </recommendedName>
</protein>
<dbReference type="EMBL" id="KN846971">
    <property type="protein sequence ID" value="KIW82064.1"/>
    <property type="molecule type" value="Genomic_DNA"/>
</dbReference>
<dbReference type="PANTHER" id="PTHR38791">
    <property type="entry name" value="ZN(II)2CYS6 TRANSCRIPTION FACTOR (EUROFUNG)-RELATED-RELATED"/>
    <property type="match status" value="1"/>
</dbReference>
<dbReference type="HOGENOM" id="CLU_013866_5_1_1"/>
<name>A0A0D2HC08_9EURO</name>
<dbReference type="RefSeq" id="XP_013285872.1">
    <property type="nucleotide sequence ID" value="XM_013430418.1"/>
</dbReference>
<dbReference type="GeneID" id="25304581"/>
<reference evidence="1 2" key="1">
    <citation type="submission" date="2015-01" db="EMBL/GenBank/DDBJ databases">
        <title>The Genome Sequence of Fonsecaea pedrosoi CBS 271.37.</title>
        <authorList>
            <consortium name="The Broad Institute Genomics Platform"/>
            <person name="Cuomo C."/>
            <person name="de Hoog S."/>
            <person name="Gorbushina A."/>
            <person name="Stielow B."/>
            <person name="Teixiera M."/>
            <person name="Abouelleil A."/>
            <person name="Chapman S.B."/>
            <person name="Priest M."/>
            <person name="Young S.K."/>
            <person name="Wortman J."/>
            <person name="Nusbaum C."/>
            <person name="Birren B."/>
        </authorList>
    </citation>
    <scope>NUCLEOTIDE SEQUENCE [LARGE SCALE GENOMIC DNA]</scope>
    <source>
        <strain evidence="1 2">CBS 271.37</strain>
    </source>
</reference>
<dbReference type="InterPro" id="IPR021858">
    <property type="entry name" value="Fun_TF"/>
</dbReference>
<dbReference type="VEuPathDB" id="FungiDB:Z517_05091"/>
<evidence type="ECO:0000313" key="1">
    <source>
        <dbReference type="EMBL" id="KIW82064.1"/>
    </source>
</evidence>
<gene>
    <name evidence="1" type="ORF">Z517_05091</name>
</gene>
<organism evidence="1 2">
    <name type="scientific">Fonsecaea pedrosoi CBS 271.37</name>
    <dbReference type="NCBI Taxonomy" id="1442368"/>
    <lineage>
        <taxon>Eukaryota</taxon>
        <taxon>Fungi</taxon>
        <taxon>Dikarya</taxon>
        <taxon>Ascomycota</taxon>
        <taxon>Pezizomycotina</taxon>
        <taxon>Eurotiomycetes</taxon>
        <taxon>Chaetothyriomycetidae</taxon>
        <taxon>Chaetothyriales</taxon>
        <taxon>Herpotrichiellaceae</taxon>
        <taxon>Fonsecaea</taxon>
    </lineage>
</organism>
<dbReference type="InterPro" id="IPR053175">
    <property type="entry name" value="DHMBA_Reg_Transcription_Factor"/>
</dbReference>
<sequence>MRILQQSQSDVYPNLIDQLLKYLTPDNGEQWTSQQSMHQLPEEEDQVRYVHNTFVSVIKEDRHAPNASELTGLALVIVLISTSFFAMKPRVSPTSIRGADPSIPARLSQIEAPGNLDMDVVTRAVSFFFSQYVHQPPTPCGKFQPGSFQYLPSLYARSRPDGPLVPIVHAAALASYANAGNVPHWTLESYRLCGLGILRCRHALGNLAERKSNEVLASIMLLAVYETIALKGTRAMKTWSQHMLGAAAVIDFRGPGQFDDRSSVQIFLQIRRLIVLSAYQLQQPVPFSLKKWSAWLEYASIGEDYEVVYLANRLSEIVETLASVRAFNKAPKTRGTGDISSLLLPIDLMLQSWRNQLPTSWLPRPRPACRCEGCFSRSHFEGMPFDAYPDLYVASLWNNYRGARILVHEMLLSTATPTSITAITDDKELCPTINLLRQMSTEICLSVDYHLRPIPDDSFPDSIDHLKGIVTASIPGGELLIWPLFMAGMLPTTSPARRMWISDRLRQIGANLGIGLALSMSQAMYNERDTTPFSHSELWAYDDCQAESACP</sequence>
<dbReference type="AlphaFoldDB" id="A0A0D2HC08"/>
<evidence type="ECO:0000313" key="2">
    <source>
        <dbReference type="Proteomes" id="UP000053029"/>
    </source>
</evidence>
<evidence type="ECO:0008006" key="3">
    <source>
        <dbReference type="Google" id="ProtNLM"/>
    </source>
</evidence>
<dbReference type="Pfam" id="PF11951">
    <property type="entry name" value="Fungal_trans_2"/>
    <property type="match status" value="1"/>
</dbReference>
<keyword evidence="2" id="KW-1185">Reference proteome</keyword>